<evidence type="ECO:0000313" key="15">
    <source>
        <dbReference type="Proteomes" id="UP000791440"/>
    </source>
</evidence>
<comment type="subcellular location">
    <subcellularLocation>
        <location evidence="1 11">Membrane</location>
        <topology evidence="1 11">Single-pass type II membrane protein</topology>
    </subcellularLocation>
</comment>
<feature type="domain" description="Galactosyltransferase C-terminal" evidence="12">
    <location>
        <begin position="298"/>
        <end position="351"/>
    </location>
</feature>
<evidence type="ECO:0000256" key="10">
    <source>
        <dbReference type="ARBA" id="ARBA00023180"/>
    </source>
</evidence>
<keyword evidence="9 11" id="KW-0472">Membrane</keyword>
<dbReference type="InterPro" id="IPR029044">
    <property type="entry name" value="Nucleotide-diphossugar_trans"/>
</dbReference>
<organism evidence="14 15">
    <name type="scientific">Manduca sexta</name>
    <name type="common">Tobacco hawkmoth</name>
    <name type="synonym">Tobacco hornworm</name>
    <dbReference type="NCBI Taxonomy" id="7130"/>
    <lineage>
        <taxon>Eukaryota</taxon>
        <taxon>Metazoa</taxon>
        <taxon>Ecdysozoa</taxon>
        <taxon>Arthropoda</taxon>
        <taxon>Hexapoda</taxon>
        <taxon>Insecta</taxon>
        <taxon>Pterygota</taxon>
        <taxon>Neoptera</taxon>
        <taxon>Endopterygota</taxon>
        <taxon>Lepidoptera</taxon>
        <taxon>Glossata</taxon>
        <taxon>Ditrysia</taxon>
        <taxon>Bombycoidea</taxon>
        <taxon>Sphingidae</taxon>
        <taxon>Sphinginae</taxon>
        <taxon>Sphingini</taxon>
        <taxon>Manduca</taxon>
    </lineage>
</organism>
<reference evidence="14" key="2">
    <citation type="submission" date="2020-12" db="EMBL/GenBank/DDBJ databases">
        <authorList>
            <person name="Kanost M."/>
        </authorList>
    </citation>
    <scope>NUCLEOTIDE SEQUENCE</scope>
</reference>
<reference evidence="14" key="1">
    <citation type="journal article" date="2016" name="Insect Biochem. Mol. Biol.">
        <title>Multifaceted biological insights from a draft genome sequence of the tobacco hornworm moth, Manduca sexta.</title>
        <authorList>
            <person name="Kanost M.R."/>
            <person name="Arrese E.L."/>
            <person name="Cao X."/>
            <person name="Chen Y.R."/>
            <person name="Chellapilla S."/>
            <person name="Goldsmith M.R."/>
            <person name="Grosse-Wilde E."/>
            <person name="Heckel D.G."/>
            <person name="Herndon N."/>
            <person name="Jiang H."/>
            <person name="Papanicolaou A."/>
            <person name="Qu J."/>
            <person name="Soulages J.L."/>
            <person name="Vogel H."/>
            <person name="Walters J."/>
            <person name="Waterhouse R.M."/>
            <person name="Ahn S.J."/>
            <person name="Almeida F.C."/>
            <person name="An C."/>
            <person name="Aqrawi P."/>
            <person name="Bretschneider A."/>
            <person name="Bryant W.B."/>
            <person name="Bucks S."/>
            <person name="Chao H."/>
            <person name="Chevignon G."/>
            <person name="Christen J.M."/>
            <person name="Clarke D.F."/>
            <person name="Dittmer N.T."/>
            <person name="Ferguson L.C.F."/>
            <person name="Garavelou S."/>
            <person name="Gordon K.H.J."/>
            <person name="Gunaratna R.T."/>
            <person name="Han Y."/>
            <person name="Hauser F."/>
            <person name="He Y."/>
            <person name="Heidel-Fischer H."/>
            <person name="Hirsh A."/>
            <person name="Hu Y."/>
            <person name="Jiang H."/>
            <person name="Kalra D."/>
            <person name="Klinner C."/>
            <person name="Konig C."/>
            <person name="Kovar C."/>
            <person name="Kroll A.R."/>
            <person name="Kuwar S.S."/>
            <person name="Lee S.L."/>
            <person name="Lehman R."/>
            <person name="Li K."/>
            <person name="Li Z."/>
            <person name="Liang H."/>
            <person name="Lovelace S."/>
            <person name="Lu Z."/>
            <person name="Mansfield J.H."/>
            <person name="McCulloch K.J."/>
            <person name="Mathew T."/>
            <person name="Morton B."/>
            <person name="Muzny D.M."/>
            <person name="Neunemann D."/>
            <person name="Ongeri F."/>
            <person name="Pauchet Y."/>
            <person name="Pu L.L."/>
            <person name="Pyrousis I."/>
            <person name="Rao X.J."/>
            <person name="Redding A."/>
            <person name="Roesel C."/>
            <person name="Sanchez-Gracia A."/>
            <person name="Schaack S."/>
            <person name="Shukla A."/>
            <person name="Tetreau G."/>
            <person name="Wang Y."/>
            <person name="Xiong G.H."/>
            <person name="Traut W."/>
            <person name="Walsh T.K."/>
            <person name="Worley K.C."/>
            <person name="Wu D."/>
            <person name="Wu W."/>
            <person name="Wu Y.Q."/>
            <person name="Zhang X."/>
            <person name="Zou Z."/>
            <person name="Zucker H."/>
            <person name="Briscoe A.D."/>
            <person name="Burmester T."/>
            <person name="Clem R.J."/>
            <person name="Feyereisen R."/>
            <person name="Grimmelikhuijzen C.J.P."/>
            <person name="Hamodrakas S.J."/>
            <person name="Hansson B.S."/>
            <person name="Huguet E."/>
            <person name="Jermiin L.S."/>
            <person name="Lan Q."/>
            <person name="Lehman H.K."/>
            <person name="Lorenzen M."/>
            <person name="Merzendorfer H."/>
            <person name="Michalopoulos I."/>
            <person name="Morton D.B."/>
            <person name="Muthukrishnan S."/>
            <person name="Oakeshott J.G."/>
            <person name="Palmer W."/>
            <person name="Park Y."/>
            <person name="Passarelli A.L."/>
            <person name="Rozas J."/>
            <person name="Schwartz L.M."/>
            <person name="Smith W."/>
            <person name="Southgate A."/>
            <person name="Vilcinskas A."/>
            <person name="Vogt R."/>
            <person name="Wang P."/>
            <person name="Werren J."/>
            <person name="Yu X.Q."/>
            <person name="Zhou J.J."/>
            <person name="Brown S.J."/>
            <person name="Scherer S.E."/>
            <person name="Richards S."/>
            <person name="Blissard G.W."/>
        </authorList>
    </citation>
    <scope>NUCLEOTIDE SEQUENCE</scope>
</reference>
<keyword evidence="8 11" id="KW-1133">Transmembrane helix</keyword>
<dbReference type="InterPro" id="IPR027995">
    <property type="entry name" value="Galactosyl_T_N"/>
</dbReference>
<comment type="function">
    <text evidence="11">Catalyzes the transfer of galactose onto proteins or lipids.</text>
</comment>
<dbReference type="EC" id="2.4.1.-" evidence="11"/>
<comment type="cofactor">
    <cofactor evidence="11">
        <name>Mn(2+)</name>
        <dbReference type="ChEBI" id="CHEBI:29035"/>
    </cofactor>
</comment>
<evidence type="ECO:0000313" key="14">
    <source>
        <dbReference type="EMBL" id="KAG6462528.1"/>
    </source>
</evidence>
<dbReference type="Pfam" id="PF13733">
    <property type="entry name" value="Glyco_transf_7N"/>
    <property type="match status" value="1"/>
</dbReference>
<dbReference type="PANTHER" id="PTHR19300:SF57">
    <property type="entry name" value="BETA-1,4-N-ACETYLGALACTOSAMINYLTRANSFERASE"/>
    <property type="match status" value="1"/>
</dbReference>
<keyword evidence="15" id="KW-1185">Reference proteome</keyword>
<dbReference type="InterPro" id="IPR003859">
    <property type="entry name" value="Galactosyl_T"/>
</dbReference>
<dbReference type="GO" id="GO:0046872">
    <property type="term" value="F:metal ion binding"/>
    <property type="evidence" value="ECO:0007669"/>
    <property type="project" value="UniProtKB-UniRule"/>
</dbReference>
<keyword evidence="7 11" id="KW-0735">Signal-anchor</keyword>
<dbReference type="GO" id="GO:0005794">
    <property type="term" value="C:Golgi apparatus"/>
    <property type="evidence" value="ECO:0007669"/>
    <property type="project" value="TreeGrafter"/>
</dbReference>
<dbReference type="Proteomes" id="UP000791440">
    <property type="component" value="Unassembled WGS sequence"/>
</dbReference>
<keyword evidence="11" id="KW-0464">Manganese</keyword>
<dbReference type="AlphaFoldDB" id="A0A922CZ39"/>
<dbReference type="EMBL" id="JH668858">
    <property type="protein sequence ID" value="KAG6462528.1"/>
    <property type="molecule type" value="Genomic_DNA"/>
</dbReference>
<keyword evidence="11" id="KW-0479">Metal-binding</keyword>
<keyword evidence="4 11" id="KW-0328">Glycosyltransferase</keyword>
<dbReference type="PRINTS" id="PR02050">
    <property type="entry name" value="B14GALTRFASE"/>
</dbReference>
<dbReference type="GO" id="GO:0008378">
    <property type="term" value="F:galactosyltransferase activity"/>
    <property type="evidence" value="ECO:0007669"/>
    <property type="project" value="TreeGrafter"/>
</dbReference>
<evidence type="ECO:0000256" key="3">
    <source>
        <dbReference type="ARBA" id="ARBA00005735"/>
    </source>
</evidence>
<dbReference type="InterPro" id="IPR027791">
    <property type="entry name" value="Galactosyl_T_C"/>
</dbReference>
<keyword evidence="10 11" id="KW-0325">Glycoprotein</keyword>
<accession>A0A922CZ39</accession>
<protein>
    <recommendedName>
        <fullName evidence="11">Beta-1,4-N-acetylgalactosaminyltransferase</fullName>
        <ecNumber evidence="11">2.4.1.-</ecNumber>
    </recommendedName>
    <alternativeName>
        <fullName evidence="11">Beta-4-GalNAcT</fullName>
    </alternativeName>
</protein>
<dbReference type="PANTHER" id="PTHR19300">
    <property type="entry name" value="BETA-1,4-GALACTOSYLTRANSFERASE"/>
    <property type="match status" value="1"/>
</dbReference>
<proteinExistence type="inferred from homology"/>
<dbReference type="OrthoDB" id="10038994at2759"/>
<keyword evidence="5 11" id="KW-0808">Transferase</keyword>
<evidence type="ECO:0000256" key="9">
    <source>
        <dbReference type="ARBA" id="ARBA00023136"/>
    </source>
</evidence>
<evidence type="ECO:0000256" key="7">
    <source>
        <dbReference type="ARBA" id="ARBA00022968"/>
    </source>
</evidence>
<evidence type="ECO:0000256" key="1">
    <source>
        <dbReference type="ARBA" id="ARBA00004606"/>
    </source>
</evidence>
<sequence length="393" mass="46870">MYFVPVRKLSKVLLVRRVSPVQESHRTNFQRWLFLITAVLICLYIAFYHNTQVVFIRRRVPANYSNIDNRNKGHVVKKDSPKFDEENTEVDDILKYVDDNLIKEGNITPIATVTMTIVKNTKIEVENESYKNKRKGPMLHNVRDNGLPICESIIKQNGKEKQRNVKKRRTKDMLSEIQMGGYYYPKDCRSRHKVAILVPYRNRKRNLEIFMYHMHPFLIKQKLEYRIFVIEQDGNERFNRGRLLNIGFTEMLRYNDFRCVVLHDVDFLPLSDNILYTCPIFPRHMLGLVVEKADLTYNQYHVLFGGVTALSVQHYKQINGFSNLYWGWGGEDNDMYWRYQLLKFAVTRYQRDGLSNLVYKVIWIKHRPLYTHILADVNPLRENITNLYRKMFL</sequence>
<evidence type="ECO:0000256" key="11">
    <source>
        <dbReference type="RuleBase" id="RU368121"/>
    </source>
</evidence>
<feature type="domain" description="Galactosyltransferase N-terminal" evidence="13">
    <location>
        <begin position="163"/>
        <end position="279"/>
    </location>
</feature>
<comment type="pathway">
    <text evidence="2 11">Protein modification; protein glycosylation.</text>
</comment>
<evidence type="ECO:0000256" key="6">
    <source>
        <dbReference type="ARBA" id="ARBA00022692"/>
    </source>
</evidence>
<name>A0A922CZ39_MANSE</name>
<evidence type="ECO:0000256" key="8">
    <source>
        <dbReference type="ARBA" id="ARBA00022989"/>
    </source>
</evidence>
<dbReference type="SUPFAM" id="SSF53448">
    <property type="entry name" value="Nucleotide-diphospho-sugar transferases"/>
    <property type="match status" value="1"/>
</dbReference>
<dbReference type="Pfam" id="PF02709">
    <property type="entry name" value="Glyco_transf_7C"/>
    <property type="match status" value="1"/>
</dbReference>
<keyword evidence="6 11" id="KW-0812">Transmembrane</keyword>
<gene>
    <name evidence="14" type="ORF">O3G_MSEX013319</name>
</gene>
<evidence type="ECO:0000256" key="2">
    <source>
        <dbReference type="ARBA" id="ARBA00004922"/>
    </source>
</evidence>
<evidence type="ECO:0000259" key="13">
    <source>
        <dbReference type="Pfam" id="PF13733"/>
    </source>
</evidence>
<feature type="transmembrane region" description="Helical" evidence="11">
    <location>
        <begin position="32"/>
        <end position="49"/>
    </location>
</feature>
<comment type="caution">
    <text evidence="14">The sequence shown here is derived from an EMBL/GenBank/DDBJ whole genome shotgun (WGS) entry which is preliminary data.</text>
</comment>
<dbReference type="GO" id="GO:0016020">
    <property type="term" value="C:membrane"/>
    <property type="evidence" value="ECO:0007669"/>
    <property type="project" value="UniProtKB-SubCell"/>
</dbReference>
<dbReference type="GO" id="GO:0005975">
    <property type="term" value="P:carbohydrate metabolic process"/>
    <property type="evidence" value="ECO:0007669"/>
    <property type="project" value="InterPro"/>
</dbReference>
<dbReference type="Gene3D" id="3.90.550.10">
    <property type="entry name" value="Spore Coat Polysaccharide Biosynthesis Protein SpsA, Chain A"/>
    <property type="match status" value="1"/>
</dbReference>
<comment type="similarity">
    <text evidence="3 11">Belongs to the glycosyltransferase 7 family.</text>
</comment>
<dbReference type="GO" id="GO:0033842">
    <property type="term" value="F:N-acetyl-beta-glucosaminyl-derivative 4-beta-N-acetylgalactosaminyltransferase activity"/>
    <property type="evidence" value="ECO:0007669"/>
    <property type="project" value="TreeGrafter"/>
</dbReference>
<evidence type="ECO:0000256" key="5">
    <source>
        <dbReference type="ARBA" id="ARBA00022679"/>
    </source>
</evidence>
<dbReference type="GO" id="GO:0006688">
    <property type="term" value="P:glycosphingolipid biosynthetic process"/>
    <property type="evidence" value="ECO:0007669"/>
    <property type="project" value="TreeGrafter"/>
</dbReference>
<evidence type="ECO:0000256" key="4">
    <source>
        <dbReference type="ARBA" id="ARBA00022676"/>
    </source>
</evidence>
<evidence type="ECO:0000259" key="12">
    <source>
        <dbReference type="Pfam" id="PF02709"/>
    </source>
</evidence>